<dbReference type="PANTHER" id="PTHR43107">
    <property type="entry name" value="LONG-CHAIN FATTY ACID TRANSPORT PROTEIN"/>
    <property type="match status" value="1"/>
</dbReference>
<feature type="domain" description="AMP-binding enzyme C-terminal" evidence="24">
    <location>
        <begin position="529"/>
        <end position="604"/>
    </location>
</feature>
<evidence type="ECO:0000256" key="10">
    <source>
        <dbReference type="ARBA" id="ARBA00022989"/>
    </source>
</evidence>
<reference evidence="26" key="2">
    <citation type="submission" date="2018-07" db="EMBL/GenBank/DDBJ databases">
        <authorList>
            <person name="Quirk P.G."/>
            <person name="Krulwich T.A."/>
        </authorList>
    </citation>
    <scope>NUCLEOTIDE SEQUENCE</scope>
</reference>
<feature type="domain" description="AMP-dependent synthetase/ligase" evidence="23">
    <location>
        <begin position="89"/>
        <end position="439"/>
    </location>
</feature>
<comment type="function">
    <text evidence="19">Acyl-CoA synthetase required for both the import of long chain fatty acids (LCFAs) (C14-C18) and the activation very long chain fatty acids (VLCFAs) (C20-C26) by esterification of the fatty acids into metabolically active CoA-thioesters for subsequent degradation or incorporation into phospholipids. The transport and fatty acyl-CoA synthetase activities are genetically separable and are thus independent activities. Esterifies VLCFAs in the peroxisome matrix. The VLCFAs are actively transported into peroxisomes by a PXA1-PXA2 heterodimeric transporter in the peroxisomal membrane.</text>
</comment>
<evidence type="ECO:0000256" key="21">
    <source>
        <dbReference type="ARBA" id="ARBA00078285"/>
    </source>
</evidence>
<dbReference type="InterPro" id="IPR025110">
    <property type="entry name" value="AMP-bd_C"/>
</dbReference>
<evidence type="ECO:0000256" key="4">
    <source>
        <dbReference type="ARBA" id="ARBA00022475"/>
    </source>
</evidence>
<dbReference type="GO" id="GO:0004467">
    <property type="term" value="F:long-chain fatty acid-CoA ligase activity"/>
    <property type="evidence" value="ECO:0007669"/>
    <property type="project" value="UniProtKB-EC"/>
</dbReference>
<feature type="transmembrane region" description="Helical" evidence="22">
    <location>
        <begin position="21"/>
        <end position="43"/>
    </location>
</feature>
<evidence type="ECO:0000256" key="5">
    <source>
        <dbReference type="ARBA" id="ARBA00022598"/>
    </source>
</evidence>
<keyword evidence="4" id="KW-1003">Cell membrane</keyword>
<comment type="similarity">
    <text evidence="2">Belongs to the ATP-dependent AMP-binding enzyme family.</text>
</comment>
<dbReference type="FunFam" id="3.30.300.30:FF:000002">
    <property type="entry name" value="Long-chain fatty acid transport protein 1"/>
    <property type="match status" value="1"/>
</dbReference>
<evidence type="ECO:0000256" key="20">
    <source>
        <dbReference type="ARBA" id="ARBA00068795"/>
    </source>
</evidence>
<dbReference type="Pfam" id="PF13193">
    <property type="entry name" value="AMP-binding_C"/>
    <property type="match status" value="1"/>
</dbReference>
<dbReference type="SUPFAM" id="SSF56801">
    <property type="entry name" value="Acetyl-CoA synthetase-like"/>
    <property type="match status" value="1"/>
</dbReference>
<evidence type="ECO:0000256" key="7">
    <source>
        <dbReference type="ARBA" id="ARBA00022741"/>
    </source>
</evidence>
<keyword evidence="11" id="KW-0445">Lipid transport</keyword>
<dbReference type="InterPro" id="IPR045851">
    <property type="entry name" value="AMP-bd_C_sf"/>
</dbReference>
<keyword evidence="5" id="KW-0436">Ligase</keyword>
<dbReference type="Gene3D" id="3.40.50.12780">
    <property type="entry name" value="N-terminal domain of ligase-like"/>
    <property type="match status" value="1"/>
</dbReference>
<evidence type="ECO:0000256" key="1">
    <source>
        <dbReference type="ARBA" id="ARBA00004651"/>
    </source>
</evidence>
<protein>
    <recommendedName>
        <fullName evidence="20">Very long-chain fatty acid transport protein</fullName>
        <ecNumber evidence="14">6.2.1.3</ecNumber>
    </recommendedName>
    <alternativeName>
        <fullName evidence="16">Long-chain-fatty-acid--CoA ligase</fullName>
    </alternativeName>
    <alternativeName>
        <fullName evidence="21">Very-long-chain acyl-CoA synthetase</fullName>
    </alternativeName>
</protein>
<dbReference type="NCBIfam" id="NF006134">
    <property type="entry name" value="PRK08279.1"/>
    <property type="match status" value="1"/>
</dbReference>
<evidence type="ECO:0000256" key="19">
    <source>
        <dbReference type="ARBA" id="ARBA00060276"/>
    </source>
</evidence>
<evidence type="ECO:0000256" key="16">
    <source>
        <dbReference type="ARBA" id="ARBA00041297"/>
    </source>
</evidence>
<gene>
    <name evidence="25" type="primary">CSON009955</name>
</gene>
<dbReference type="GO" id="GO:0005778">
    <property type="term" value="C:peroxisomal membrane"/>
    <property type="evidence" value="ECO:0007669"/>
    <property type="project" value="UniProtKB-SubCell"/>
</dbReference>
<evidence type="ECO:0000256" key="6">
    <source>
        <dbReference type="ARBA" id="ARBA00022692"/>
    </source>
</evidence>
<dbReference type="Pfam" id="PF00501">
    <property type="entry name" value="AMP-binding"/>
    <property type="match status" value="1"/>
</dbReference>
<evidence type="ECO:0000259" key="23">
    <source>
        <dbReference type="Pfam" id="PF00501"/>
    </source>
</evidence>
<keyword evidence="12 22" id="KW-0472">Membrane</keyword>
<dbReference type="PANTHER" id="PTHR43107:SF15">
    <property type="entry name" value="FATTY ACID TRANSPORT PROTEIN 3, ISOFORM A"/>
    <property type="match status" value="1"/>
</dbReference>
<dbReference type="EC" id="6.2.1.3" evidence="14"/>
<evidence type="ECO:0000256" key="3">
    <source>
        <dbReference type="ARBA" id="ARBA00022448"/>
    </source>
</evidence>
<keyword evidence="13" id="KW-0576">Peroxisome</keyword>
<evidence type="ECO:0000256" key="15">
    <source>
        <dbReference type="ARBA" id="ARBA00036527"/>
    </source>
</evidence>
<comment type="catalytic activity">
    <reaction evidence="15">
        <text>a very long-chain fatty acid + ATP + CoA = a very long-chain fatty acyl-CoA + AMP + diphosphate</text>
        <dbReference type="Rhea" id="RHEA:54536"/>
        <dbReference type="ChEBI" id="CHEBI:30616"/>
        <dbReference type="ChEBI" id="CHEBI:33019"/>
        <dbReference type="ChEBI" id="CHEBI:57287"/>
        <dbReference type="ChEBI" id="CHEBI:58950"/>
        <dbReference type="ChEBI" id="CHEBI:138261"/>
        <dbReference type="ChEBI" id="CHEBI:456215"/>
    </reaction>
    <physiologicalReaction direction="left-to-right" evidence="15">
        <dbReference type="Rhea" id="RHEA:54537"/>
    </physiologicalReaction>
</comment>
<proteinExistence type="inferred from homology"/>
<keyword evidence="9" id="KW-0067">ATP-binding</keyword>
<evidence type="ECO:0000313" key="25">
    <source>
        <dbReference type="EMBL" id="SSW98137.1"/>
    </source>
</evidence>
<dbReference type="GO" id="GO:0005789">
    <property type="term" value="C:endoplasmic reticulum membrane"/>
    <property type="evidence" value="ECO:0007669"/>
    <property type="project" value="TreeGrafter"/>
</dbReference>
<comment type="subcellular location">
    <subcellularLocation>
        <location evidence="1">Cell membrane</location>
        <topology evidence="1">Multi-pass membrane protein</topology>
    </subcellularLocation>
    <subcellularLocation>
        <location evidence="17">Peroxisome membrane</location>
    </subcellularLocation>
</comment>
<dbReference type="GO" id="GO:0005324">
    <property type="term" value="F:long-chain fatty acid transmembrane transporter activity"/>
    <property type="evidence" value="ECO:0007669"/>
    <property type="project" value="TreeGrafter"/>
</dbReference>
<dbReference type="PROSITE" id="PS00455">
    <property type="entry name" value="AMP_BINDING"/>
    <property type="match status" value="1"/>
</dbReference>
<dbReference type="Gene3D" id="3.30.300.30">
    <property type="match status" value="1"/>
</dbReference>
<keyword evidence="10 22" id="KW-1133">Transmembrane helix</keyword>
<dbReference type="GO" id="GO:0005524">
    <property type="term" value="F:ATP binding"/>
    <property type="evidence" value="ECO:0007669"/>
    <property type="project" value="UniProtKB-KW"/>
</dbReference>
<evidence type="ECO:0000256" key="13">
    <source>
        <dbReference type="ARBA" id="ARBA00023140"/>
    </source>
</evidence>
<dbReference type="EMBL" id="UFQT01000039">
    <property type="protein sequence ID" value="SSX18523.1"/>
    <property type="molecule type" value="Genomic_DNA"/>
</dbReference>
<keyword evidence="8" id="KW-0276">Fatty acid metabolism</keyword>
<dbReference type="GO" id="GO:0044539">
    <property type="term" value="P:long-chain fatty acid import into cell"/>
    <property type="evidence" value="ECO:0007669"/>
    <property type="project" value="TreeGrafter"/>
</dbReference>
<evidence type="ECO:0000259" key="24">
    <source>
        <dbReference type="Pfam" id="PF13193"/>
    </source>
</evidence>
<evidence type="ECO:0000313" key="26">
    <source>
        <dbReference type="EMBL" id="SSX18523.1"/>
    </source>
</evidence>
<evidence type="ECO:0000256" key="14">
    <source>
        <dbReference type="ARBA" id="ARBA00026121"/>
    </source>
</evidence>
<keyword evidence="7" id="KW-0547">Nucleotide-binding</keyword>
<comment type="catalytic activity">
    <reaction evidence="18">
        <text>tetracosanoate + ATP + CoA = tetracosanoyl-CoA + AMP + diphosphate</text>
        <dbReference type="Rhea" id="RHEA:33639"/>
        <dbReference type="ChEBI" id="CHEBI:30616"/>
        <dbReference type="ChEBI" id="CHEBI:31014"/>
        <dbReference type="ChEBI" id="CHEBI:33019"/>
        <dbReference type="ChEBI" id="CHEBI:57287"/>
        <dbReference type="ChEBI" id="CHEBI:65052"/>
        <dbReference type="ChEBI" id="CHEBI:456215"/>
    </reaction>
    <physiologicalReaction direction="left-to-right" evidence="18">
        <dbReference type="Rhea" id="RHEA:33640"/>
    </physiologicalReaction>
</comment>
<evidence type="ECO:0000256" key="11">
    <source>
        <dbReference type="ARBA" id="ARBA00023055"/>
    </source>
</evidence>
<dbReference type="GO" id="GO:0005886">
    <property type="term" value="C:plasma membrane"/>
    <property type="evidence" value="ECO:0007669"/>
    <property type="project" value="UniProtKB-SubCell"/>
</dbReference>
<evidence type="ECO:0000256" key="2">
    <source>
        <dbReference type="ARBA" id="ARBA00006432"/>
    </source>
</evidence>
<evidence type="ECO:0000256" key="22">
    <source>
        <dbReference type="SAM" id="Phobius"/>
    </source>
</evidence>
<evidence type="ECO:0000256" key="17">
    <source>
        <dbReference type="ARBA" id="ARBA00046271"/>
    </source>
</evidence>
<dbReference type="InterPro" id="IPR042099">
    <property type="entry name" value="ANL_N_sf"/>
</dbReference>
<evidence type="ECO:0000256" key="9">
    <source>
        <dbReference type="ARBA" id="ARBA00022840"/>
    </source>
</evidence>
<accession>A0A336K116</accession>
<evidence type="ECO:0000256" key="12">
    <source>
        <dbReference type="ARBA" id="ARBA00023136"/>
    </source>
</evidence>
<evidence type="ECO:0000256" key="18">
    <source>
        <dbReference type="ARBA" id="ARBA00048666"/>
    </source>
</evidence>
<dbReference type="InterPro" id="IPR020845">
    <property type="entry name" value="AMP-binding_CS"/>
</dbReference>
<evidence type="ECO:0000256" key="8">
    <source>
        <dbReference type="ARBA" id="ARBA00022832"/>
    </source>
</evidence>
<reference evidence="25" key="1">
    <citation type="submission" date="2018-04" db="EMBL/GenBank/DDBJ databases">
        <authorList>
            <person name="Go L.Y."/>
            <person name="Mitchell J.A."/>
        </authorList>
    </citation>
    <scope>NUCLEOTIDE SEQUENCE</scope>
    <source>
        <tissue evidence="25">Whole organism</tissue>
    </source>
</reference>
<dbReference type="EMBL" id="UFQS01000039">
    <property type="protein sequence ID" value="SSW98137.1"/>
    <property type="molecule type" value="Genomic_DNA"/>
</dbReference>
<organism evidence="25">
    <name type="scientific">Culicoides sonorensis</name>
    <name type="common">Biting midge</name>
    <dbReference type="NCBI Taxonomy" id="179676"/>
    <lineage>
        <taxon>Eukaryota</taxon>
        <taxon>Metazoa</taxon>
        <taxon>Ecdysozoa</taxon>
        <taxon>Arthropoda</taxon>
        <taxon>Hexapoda</taxon>
        <taxon>Insecta</taxon>
        <taxon>Pterygota</taxon>
        <taxon>Neoptera</taxon>
        <taxon>Endopterygota</taxon>
        <taxon>Diptera</taxon>
        <taxon>Nematocera</taxon>
        <taxon>Chironomoidea</taxon>
        <taxon>Ceratopogonidae</taxon>
        <taxon>Ceratopogoninae</taxon>
        <taxon>Culicoides</taxon>
        <taxon>Monoculicoides</taxon>
    </lineage>
</organism>
<sequence>MLAQTELTQKEKKLTTACISVFGIVLTYFFGYIPAIVATLFMLSGDRPTSIYSLAAATPRDLKAAWRFILINWTVHNWVKSNKTVGECFEETVKRYPNKVALMMDDLKLTFSEANTFSNRVASYFKSKGFKKGDSVALLMETKIEYPFFWIGLSKIGVTTALINYNLRKDPLVHSIKAAGSSAVIVSAELKEAFNEIRDNPDIKSLQVYQYNGLKDKQELLSGAIDLKSELDNVSIMTNFKDTGFSPKDKLVYIYTSGTTGLPKAAVITHARYMFMSMGVYYMHAIRFDDIIYNPLPLYHTAGGMCGIGIVCLRGVSMALRKKFSASNFWADCIKYRCTVAQYIGEICRFLLSTPPKPEDTAHNVRLIFGNGFKPQIWNQFVSRFNVGRIGEFYGSTEGNSNLVNINNTPGAVGFIPRSLGFVYPVMLVKCDEEGEPIRDANGRCTKCRPGEPGVFIGKIKKQSVANDFAGYSDKKATEKKIIKNVFEDGDVYFNSGDILVMDILYNLYFKDRTGDTFRWRGENVATSEVEAVISNIVGLKDCTVYGVEVPHTEGKAGMAAIVDPDNQLDLEHLSAGIKGALPAYARPLFIRVLKSVPMTSTFKVIKRDFVKDGFDLHKIEDPLYYLNSDGVYRKFTEQDYDNIINGKAKL</sequence>
<keyword evidence="6 22" id="KW-0812">Transmembrane</keyword>
<name>A0A336K116_CULSO</name>
<dbReference type="FunFam" id="3.40.50.12780:FF:000019">
    <property type="entry name" value="Long-chain fatty acid transporter"/>
    <property type="match status" value="1"/>
</dbReference>
<dbReference type="InterPro" id="IPR000873">
    <property type="entry name" value="AMP-dep_synth/lig_dom"/>
</dbReference>
<dbReference type="AlphaFoldDB" id="A0A336K116"/>
<keyword evidence="3" id="KW-0813">Transport</keyword>
<dbReference type="VEuPathDB" id="VectorBase:CSON009955"/>
<keyword evidence="8" id="KW-0443">Lipid metabolism</keyword>
<dbReference type="OMA" id="PVQILRC"/>